<name>A0A427B921_ENSVE</name>
<accession>A0A427B921</accession>
<dbReference type="AlphaFoldDB" id="A0A427B921"/>
<evidence type="ECO:0000313" key="2">
    <source>
        <dbReference type="Proteomes" id="UP000287651"/>
    </source>
</evidence>
<dbReference type="EMBL" id="AMZH03000202">
    <property type="protein sequence ID" value="RRT84948.1"/>
    <property type="molecule type" value="Genomic_DNA"/>
</dbReference>
<evidence type="ECO:0000313" key="1">
    <source>
        <dbReference type="EMBL" id="RRT84948.1"/>
    </source>
</evidence>
<reference evidence="1 2" key="1">
    <citation type="journal article" date="2014" name="Agronomy (Basel)">
        <title>A Draft Genome Sequence for Ensete ventricosum, the Drought-Tolerant Tree Against Hunger.</title>
        <authorList>
            <person name="Harrison J."/>
            <person name="Moore K.A."/>
            <person name="Paszkiewicz K."/>
            <person name="Jones T."/>
            <person name="Grant M."/>
            <person name="Ambacheew D."/>
            <person name="Muzemil S."/>
            <person name="Studholme D.J."/>
        </authorList>
    </citation>
    <scope>NUCLEOTIDE SEQUENCE [LARGE SCALE GENOMIC DNA]</scope>
</reference>
<dbReference type="Proteomes" id="UP000287651">
    <property type="component" value="Unassembled WGS sequence"/>
</dbReference>
<gene>
    <name evidence="1" type="ORF">B296_00012654</name>
</gene>
<comment type="caution">
    <text evidence="1">The sequence shown here is derived from an EMBL/GenBank/DDBJ whole genome shotgun (WGS) entry which is preliminary data.</text>
</comment>
<sequence>MRSRSYSIFRYKSCSHQLMPPFLLLPHLVILSSHPPLLMEIVYVSGSTSGASSESPGNGLLSSGNSRLIFERLISSLIPATR</sequence>
<organism evidence="1 2">
    <name type="scientific">Ensete ventricosum</name>
    <name type="common">Abyssinian banana</name>
    <name type="synonym">Musa ensete</name>
    <dbReference type="NCBI Taxonomy" id="4639"/>
    <lineage>
        <taxon>Eukaryota</taxon>
        <taxon>Viridiplantae</taxon>
        <taxon>Streptophyta</taxon>
        <taxon>Embryophyta</taxon>
        <taxon>Tracheophyta</taxon>
        <taxon>Spermatophyta</taxon>
        <taxon>Magnoliopsida</taxon>
        <taxon>Liliopsida</taxon>
        <taxon>Zingiberales</taxon>
        <taxon>Musaceae</taxon>
        <taxon>Ensete</taxon>
    </lineage>
</organism>
<proteinExistence type="predicted"/>
<protein>
    <submittedName>
        <fullName evidence="1">Uncharacterized protein</fullName>
    </submittedName>
</protein>